<evidence type="ECO:0000313" key="2">
    <source>
        <dbReference type="Proteomes" id="UP001210865"/>
    </source>
</evidence>
<organism evidence="1 2">
    <name type="scientific">Sphingomonas abietis</name>
    <dbReference type="NCBI Taxonomy" id="3012344"/>
    <lineage>
        <taxon>Bacteria</taxon>
        <taxon>Pseudomonadati</taxon>
        <taxon>Pseudomonadota</taxon>
        <taxon>Alphaproteobacteria</taxon>
        <taxon>Sphingomonadales</taxon>
        <taxon>Sphingomonadaceae</taxon>
        <taxon>Sphingomonas</taxon>
    </lineage>
</organism>
<sequence>MSDPANIARALSPAARERIMKDEDGNCPAGAAFQFLHHDLIMDHPTDPKGWAWSPLGAAVRAHLEASDNDRG</sequence>
<evidence type="ECO:0008006" key="3">
    <source>
        <dbReference type="Google" id="ProtNLM"/>
    </source>
</evidence>
<dbReference type="RefSeq" id="WP_270078534.1">
    <property type="nucleotide sequence ID" value="NZ_CP115174.1"/>
</dbReference>
<reference evidence="1 2" key="1">
    <citation type="submission" date="2022-12" db="EMBL/GenBank/DDBJ databases">
        <title>Sphingomonas abieness sp. nov., an endophytic bacterium isolated from Abies koreana.</title>
        <authorList>
            <person name="Jiang L."/>
            <person name="Lee J."/>
        </authorList>
    </citation>
    <scope>NUCLEOTIDE SEQUENCE [LARGE SCALE GENOMIC DNA]</scope>
    <source>
        <strain evidence="2">PAMB 00755</strain>
    </source>
</reference>
<dbReference type="Proteomes" id="UP001210865">
    <property type="component" value="Chromosome"/>
</dbReference>
<accession>A0ABY7NQU4</accession>
<proteinExistence type="predicted"/>
<dbReference type="EMBL" id="CP115174">
    <property type="protein sequence ID" value="WBO23905.1"/>
    <property type="molecule type" value="Genomic_DNA"/>
</dbReference>
<keyword evidence="2" id="KW-1185">Reference proteome</keyword>
<evidence type="ECO:0000313" key="1">
    <source>
        <dbReference type="EMBL" id="WBO23905.1"/>
    </source>
</evidence>
<protein>
    <recommendedName>
        <fullName evidence="3">HNH endonuclease</fullName>
    </recommendedName>
</protein>
<gene>
    <name evidence="1" type="ORF">PBT88_07295</name>
</gene>
<name>A0ABY7NQU4_9SPHN</name>